<dbReference type="EMBL" id="LUHQ01000001">
    <property type="protein sequence ID" value="OAP13758.1"/>
    <property type="molecule type" value="Genomic_DNA"/>
</dbReference>
<name>A0A178W632_ARATH</name>
<proteinExistence type="predicted"/>
<gene>
    <name evidence="1" type="ordered locus">AXX17_At1g18970</name>
</gene>
<dbReference type="AlphaFoldDB" id="A0A178W632"/>
<reference evidence="2" key="1">
    <citation type="journal article" date="2016" name="Proc. Natl. Acad. Sci. U.S.A.">
        <title>Chromosome-level assembly of Arabidopsis thaliana Ler reveals the extent of translocation and inversion polymorphisms.</title>
        <authorList>
            <person name="Zapata L."/>
            <person name="Ding J."/>
            <person name="Willing E.M."/>
            <person name="Hartwig B."/>
            <person name="Bezdan D."/>
            <person name="Jiao W.B."/>
            <person name="Patel V."/>
            <person name="Velikkakam James G."/>
            <person name="Koornneef M."/>
            <person name="Ossowski S."/>
            <person name="Schneeberger K."/>
        </authorList>
    </citation>
    <scope>NUCLEOTIDE SEQUENCE [LARGE SCALE GENOMIC DNA]</scope>
    <source>
        <strain evidence="2">cv. Landsberg erecta</strain>
    </source>
</reference>
<sequence>MDPISLIKFNIIDDKVFFMDAISQELSLTPLMASLFFGLKGALHLSIPISLSLYL</sequence>
<organism evidence="1 2">
    <name type="scientific">Arabidopsis thaliana</name>
    <name type="common">Mouse-ear cress</name>
    <dbReference type="NCBI Taxonomy" id="3702"/>
    <lineage>
        <taxon>Eukaryota</taxon>
        <taxon>Viridiplantae</taxon>
        <taxon>Streptophyta</taxon>
        <taxon>Embryophyta</taxon>
        <taxon>Tracheophyta</taxon>
        <taxon>Spermatophyta</taxon>
        <taxon>Magnoliopsida</taxon>
        <taxon>eudicotyledons</taxon>
        <taxon>Gunneridae</taxon>
        <taxon>Pentapetalae</taxon>
        <taxon>rosids</taxon>
        <taxon>malvids</taxon>
        <taxon>Brassicales</taxon>
        <taxon>Brassicaceae</taxon>
        <taxon>Camelineae</taxon>
        <taxon>Arabidopsis</taxon>
    </lineage>
</organism>
<dbReference type="Proteomes" id="UP000078284">
    <property type="component" value="Chromosome 1"/>
</dbReference>
<comment type="caution">
    <text evidence="1">The sequence shown here is derived from an EMBL/GenBank/DDBJ whole genome shotgun (WGS) entry which is preliminary data.</text>
</comment>
<protein>
    <submittedName>
        <fullName evidence="1">MIR159B</fullName>
    </submittedName>
</protein>
<accession>A0A178W632</accession>
<evidence type="ECO:0000313" key="1">
    <source>
        <dbReference type="EMBL" id="OAP13758.1"/>
    </source>
</evidence>
<evidence type="ECO:0000313" key="2">
    <source>
        <dbReference type="Proteomes" id="UP000078284"/>
    </source>
</evidence>